<comment type="caution">
    <text evidence="1">The sequence shown here is derived from an EMBL/GenBank/DDBJ whole genome shotgun (WGS) entry which is preliminary data.</text>
</comment>
<gene>
    <name evidence="1" type="ORF">HKK74_17915</name>
</gene>
<dbReference type="RefSeq" id="WP_187244359.1">
    <property type="nucleotide sequence ID" value="NZ_BAAAOK010000005.1"/>
</dbReference>
<evidence type="ECO:0000313" key="2">
    <source>
        <dbReference type="Proteomes" id="UP000805614"/>
    </source>
</evidence>
<dbReference type="EMBL" id="JABVEC010000012">
    <property type="protein sequence ID" value="MBC6467356.1"/>
    <property type="molecule type" value="Genomic_DNA"/>
</dbReference>
<reference evidence="1 2" key="1">
    <citation type="submission" date="2020-06" db="EMBL/GenBank/DDBJ databases">
        <title>Actinomadura xiongansis sp. nov., isolated from soil of Baiyangdian.</title>
        <authorList>
            <person name="Zhang X."/>
        </authorList>
    </citation>
    <scope>NUCLEOTIDE SEQUENCE [LARGE SCALE GENOMIC DNA]</scope>
    <source>
        <strain evidence="1 2">HBUM206468</strain>
    </source>
</reference>
<protein>
    <submittedName>
        <fullName evidence="1">Uncharacterized protein</fullName>
    </submittedName>
</protein>
<name>A0ABR7LR88_9ACTN</name>
<keyword evidence="2" id="KW-1185">Reference proteome</keyword>
<organism evidence="1 2">
    <name type="scientific">Actinomadura alba</name>
    <dbReference type="NCBI Taxonomy" id="406431"/>
    <lineage>
        <taxon>Bacteria</taxon>
        <taxon>Bacillati</taxon>
        <taxon>Actinomycetota</taxon>
        <taxon>Actinomycetes</taxon>
        <taxon>Streptosporangiales</taxon>
        <taxon>Thermomonosporaceae</taxon>
        <taxon>Actinomadura</taxon>
    </lineage>
</organism>
<dbReference type="Proteomes" id="UP000805614">
    <property type="component" value="Unassembled WGS sequence"/>
</dbReference>
<evidence type="ECO:0000313" key="1">
    <source>
        <dbReference type="EMBL" id="MBC6467356.1"/>
    </source>
</evidence>
<sequence>MVLLGLIRGASWSWLAELIRSMPADGCPGPAVPPELGGIPAGDLFAVANAVSMLLDAPVTIEDRRSRVMAFSGRQLKADEGRIETVDGPDERFAAMLHLRLHVP</sequence>
<accession>A0ABR7LR88</accession>
<proteinExistence type="predicted"/>